<protein>
    <recommendedName>
        <fullName evidence="6">Periplasmic heavy metal sensor</fullName>
    </recommendedName>
</protein>
<feature type="region of interest" description="Disordered" evidence="2">
    <location>
        <begin position="104"/>
        <end position="154"/>
    </location>
</feature>
<evidence type="ECO:0000313" key="5">
    <source>
        <dbReference type="Proteomes" id="UP000593765"/>
    </source>
</evidence>
<feature type="coiled-coil region" evidence="1">
    <location>
        <begin position="173"/>
        <end position="207"/>
    </location>
</feature>
<evidence type="ECO:0008006" key="6">
    <source>
        <dbReference type="Google" id="ProtNLM"/>
    </source>
</evidence>
<feature type="compositionally biased region" description="Low complexity" evidence="2">
    <location>
        <begin position="28"/>
        <end position="40"/>
    </location>
</feature>
<dbReference type="EMBL" id="CP063458">
    <property type="protein sequence ID" value="QOV89814.1"/>
    <property type="molecule type" value="Genomic_DNA"/>
</dbReference>
<keyword evidence="3" id="KW-0732">Signal</keyword>
<name>A0A7M2WWV3_9BACT</name>
<reference evidence="4 5" key="1">
    <citation type="submission" date="2020-10" db="EMBL/GenBank/DDBJ databases">
        <title>Wide distribution of Phycisphaera-like planctomycetes from WD2101 soil group in peatlands and genome analysis of the first cultivated representative.</title>
        <authorList>
            <person name="Dedysh S.N."/>
            <person name="Beletsky A.V."/>
            <person name="Ivanova A."/>
            <person name="Kulichevskaya I.S."/>
            <person name="Suzina N.E."/>
            <person name="Philippov D.A."/>
            <person name="Rakitin A.L."/>
            <person name="Mardanov A.V."/>
            <person name="Ravin N.V."/>
        </authorList>
    </citation>
    <scope>NUCLEOTIDE SEQUENCE [LARGE SCALE GENOMIC DNA]</scope>
    <source>
        <strain evidence="4 5">M1803</strain>
    </source>
</reference>
<dbReference type="RefSeq" id="WP_206292873.1">
    <property type="nucleotide sequence ID" value="NZ_CP063458.1"/>
</dbReference>
<evidence type="ECO:0000256" key="1">
    <source>
        <dbReference type="SAM" id="Coils"/>
    </source>
</evidence>
<feature type="compositionally biased region" description="Gly residues" evidence="2">
    <location>
        <begin position="41"/>
        <end position="53"/>
    </location>
</feature>
<sequence>MSLLNSRLLKTTLPVLAAAVFAVPAMGQAQPAQPGQPGQPGQRGTGGGNGGGTDAERQARFDQFRQQMDTRMKEVLRASDEEYAVLKPRIEKIQSLQRANDTRRSGYGMLMSGASNWRTRGSTPGDGQRQPNTTENADPNQQRRSPFGDTPTTPVTVKTQEMQAVLEAKDAGNDTLKAKLAELRAARQTARQEMTALQEELRQLCSVRQESVLVMLGLLE</sequence>
<feature type="signal peptide" evidence="3">
    <location>
        <begin position="1"/>
        <end position="17"/>
    </location>
</feature>
<feature type="region of interest" description="Disordered" evidence="2">
    <location>
        <begin position="28"/>
        <end position="55"/>
    </location>
</feature>
<gene>
    <name evidence="4" type="ORF">IPV69_00115</name>
</gene>
<evidence type="ECO:0000256" key="3">
    <source>
        <dbReference type="SAM" id="SignalP"/>
    </source>
</evidence>
<dbReference type="KEGG" id="hbs:IPV69_00115"/>
<keyword evidence="1" id="KW-0175">Coiled coil</keyword>
<keyword evidence="5" id="KW-1185">Reference proteome</keyword>
<feature type="compositionally biased region" description="Polar residues" evidence="2">
    <location>
        <begin position="129"/>
        <end position="154"/>
    </location>
</feature>
<organism evidence="4 5">
    <name type="scientific">Humisphaera borealis</name>
    <dbReference type="NCBI Taxonomy" id="2807512"/>
    <lineage>
        <taxon>Bacteria</taxon>
        <taxon>Pseudomonadati</taxon>
        <taxon>Planctomycetota</taxon>
        <taxon>Phycisphaerae</taxon>
        <taxon>Tepidisphaerales</taxon>
        <taxon>Tepidisphaeraceae</taxon>
        <taxon>Humisphaera</taxon>
    </lineage>
</organism>
<proteinExistence type="predicted"/>
<feature type="chain" id="PRO_5034553694" description="Periplasmic heavy metal sensor" evidence="3">
    <location>
        <begin position="18"/>
        <end position="220"/>
    </location>
</feature>
<accession>A0A7M2WWV3</accession>
<dbReference type="Proteomes" id="UP000593765">
    <property type="component" value="Chromosome"/>
</dbReference>
<evidence type="ECO:0000256" key="2">
    <source>
        <dbReference type="SAM" id="MobiDB-lite"/>
    </source>
</evidence>
<feature type="compositionally biased region" description="Polar residues" evidence="2">
    <location>
        <begin position="113"/>
        <end position="122"/>
    </location>
</feature>
<evidence type="ECO:0000313" key="4">
    <source>
        <dbReference type="EMBL" id="QOV89814.1"/>
    </source>
</evidence>
<dbReference type="AlphaFoldDB" id="A0A7M2WWV3"/>